<evidence type="ECO:0000313" key="4">
    <source>
        <dbReference type="Proteomes" id="UP001157126"/>
    </source>
</evidence>
<evidence type="ECO:0000256" key="2">
    <source>
        <dbReference type="SAM" id="MobiDB-lite"/>
    </source>
</evidence>
<sequence length="84" mass="9683">MSLNIKDAETDRLARELSRISGESLTVATRIAIEERLERIRHARRRSTRRDDILGIIETGRAERDLDPRSDEQILGYDEHGLPT</sequence>
<gene>
    <name evidence="3" type="ORF">GCM10025883_35050</name>
</gene>
<dbReference type="InterPro" id="IPR011660">
    <property type="entry name" value="VapB-like"/>
</dbReference>
<dbReference type="RefSeq" id="WP_284305006.1">
    <property type="nucleotide sequence ID" value="NZ_BSUO01000001.1"/>
</dbReference>
<protein>
    <submittedName>
        <fullName evidence="3">Antitoxin VapB30</fullName>
    </submittedName>
</protein>
<keyword evidence="1" id="KW-1277">Toxin-antitoxin system</keyword>
<name>A0ABQ6IVR6_9MICO</name>
<accession>A0ABQ6IVR6</accession>
<feature type="region of interest" description="Disordered" evidence="2">
    <location>
        <begin position="65"/>
        <end position="84"/>
    </location>
</feature>
<keyword evidence="4" id="KW-1185">Reference proteome</keyword>
<organism evidence="3 4">
    <name type="scientific">Mobilicoccus caccae</name>
    <dbReference type="NCBI Taxonomy" id="1859295"/>
    <lineage>
        <taxon>Bacteria</taxon>
        <taxon>Bacillati</taxon>
        <taxon>Actinomycetota</taxon>
        <taxon>Actinomycetes</taxon>
        <taxon>Micrococcales</taxon>
        <taxon>Dermatophilaceae</taxon>
        <taxon>Mobilicoccus</taxon>
    </lineage>
</organism>
<dbReference type="Pfam" id="PF07704">
    <property type="entry name" value="PSK_trans_fac"/>
    <property type="match status" value="1"/>
</dbReference>
<proteinExistence type="predicted"/>
<evidence type="ECO:0000256" key="1">
    <source>
        <dbReference type="ARBA" id="ARBA00022649"/>
    </source>
</evidence>
<dbReference type="EMBL" id="BSUO01000001">
    <property type="protein sequence ID" value="GMA41460.1"/>
    <property type="molecule type" value="Genomic_DNA"/>
</dbReference>
<reference evidence="4" key="1">
    <citation type="journal article" date="2019" name="Int. J. Syst. Evol. Microbiol.">
        <title>The Global Catalogue of Microorganisms (GCM) 10K type strain sequencing project: providing services to taxonomists for standard genome sequencing and annotation.</title>
        <authorList>
            <consortium name="The Broad Institute Genomics Platform"/>
            <consortium name="The Broad Institute Genome Sequencing Center for Infectious Disease"/>
            <person name="Wu L."/>
            <person name="Ma J."/>
        </authorList>
    </citation>
    <scope>NUCLEOTIDE SEQUENCE [LARGE SCALE GENOMIC DNA]</scope>
    <source>
        <strain evidence="4">NBRC 113072</strain>
    </source>
</reference>
<comment type="caution">
    <text evidence="3">The sequence shown here is derived from an EMBL/GenBank/DDBJ whole genome shotgun (WGS) entry which is preliminary data.</text>
</comment>
<dbReference type="Proteomes" id="UP001157126">
    <property type="component" value="Unassembled WGS sequence"/>
</dbReference>
<evidence type="ECO:0000313" key="3">
    <source>
        <dbReference type="EMBL" id="GMA41460.1"/>
    </source>
</evidence>